<accession>X0Y6C3</accession>
<gene>
    <name evidence="1" type="ORF">S01H1_79254</name>
</gene>
<sequence length="41" mass="3950">MNGAQRQPIDLLVVGASEVLTCDGAGDDPVGRVAGGAVAVA</sequence>
<protein>
    <submittedName>
        <fullName evidence="1">Uncharacterized protein</fullName>
    </submittedName>
</protein>
<proteinExistence type="predicted"/>
<dbReference type="EMBL" id="BARS01053410">
    <property type="protein sequence ID" value="GAG51310.1"/>
    <property type="molecule type" value="Genomic_DNA"/>
</dbReference>
<feature type="non-terminal residue" evidence="1">
    <location>
        <position position="41"/>
    </location>
</feature>
<comment type="caution">
    <text evidence="1">The sequence shown here is derived from an EMBL/GenBank/DDBJ whole genome shotgun (WGS) entry which is preliminary data.</text>
</comment>
<reference evidence="1" key="1">
    <citation type="journal article" date="2014" name="Front. Microbiol.">
        <title>High frequency of phylogenetically diverse reductive dehalogenase-homologous genes in deep subseafloor sedimentary metagenomes.</title>
        <authorList>
            <person name="Kawai M."/>
            <person name="Futagami T."/>
            <person name="Toyoda A."/>
            <person name="Takaki Y."/>
            <person name="Nishi S."/>
            <person name="Hori S."/>
            <person name="Arai W."/>
            <person name="Tsubouchi T."/>
            <person name="Morono Y."/>
            <person name="Uchiyama I."/>
            <person name="Ito T."/>
            <person name="Fujiyama A."/>
            <person name="Inagaki F."/>
            <person name="Takami H."/>
        </authorList>
    </citation>
    <scope>NUCLEOTIDE SEQUENCE</scope>
    <source>
        <strain evidence="1">Expedition CK06-06</strain>
    </source>
</reference>
<dbReference type="AlphaFoldDB" id="X0Y6C3"/>
<name>X0Y6C3_9ZZZZ</name>
<organism evidence="1">
    <name type="scientific">marine sediment metagenome</name>
    <dbReference type="NCBI Taxonomy" id="412755"/>
    <lineage>
        <taxon>unclassified sequences</taxon>
        <taxon>metagenomes</taxon>
        <taxon>ecological metagenomes</taxon>
    </lineage>
</organism>
<evidence type="ECO:0000313" key="1">
    <source>
        <dbReference type="EMBL" id="GAG51310.1"/>
    </source>
</evidence>